<comment type="similarity">
    <text evidence="2">Belongs to the acetate uptake transporter (AceTr) (TC 2.A.96) family.</text>
</comment>
<dbReference type="EMBL" id="CP046522">
    <property type="protein sequence ID" value="QGU94878.1"/>
    <property type="molecule type" value="Genomic_DNA"/>
</dbReference>
<keyword evidence="8" id="KW-1185">Reference proteome</keyword>
<name>A0A6I6F367_9CLOT</name>
<feature type="transmembrane region" description="Helical" evidence="6">
    <location>
        <begin position="74"/>
        <end position="92"/>
    </location>
</feature>
<feature type="transmembrane region" description="Helical" evidence="6">
    <location>
        <begin position="136"/>
        <end position="157"/>
    </location>
</feature>
<evidence type="ECO:0000256" key="6">
    <source>
        <dbReference type="SAM" id="Phobius"/>
    </source>
</evidence>
<evidence type="ECO:0000256" key="2">
    <source>
        <dbReference type="ARBA" id="ARBA00005587"/>
    </source>
</evidence>
<feature type="transmembrane region" description="Helical" evidence="6">
    <location>
        <begin position="163"/>
        <end position="185"/>
    </location>
</feature>
<dbReference type="InterPro" id="IPR047623">
    <property type="entry name" value="SatP"/>
</dbReference>
<evidence type="ECO:0000313" key="7">
    <source>
        <dbReference type="EMBL" id="QGU94878.1"/>
    </source>
</evidence>
<sequence>MSNNTNSCVKIFNSDPSSLGLFGLAMVTLVASSQKLGITEGVSFIIPWALFLGGLAQLFACVNDSKRGNTFGTTAFGAYGFFWIAMAFGWMIQQGVFGEALAKTVDPKQLGFAFIGYLIFSVFMTIGAAEANKVLFIIFFLIDFLFAGLVLFTFGIAPEFSRMLAGTSEIVISMVGFYGSAATVLNPHFGREFLPVGKPFGIFKK</sequence>
<keyword evidence="5 6" id="KW-0472">Membrane</keyword>
<dbReference type="AlphaFoldDB" id="A0A6I6F367"/>
<comment type="subcellular location">
    <subcellularLocation>
        <location evidence="1">Membrane</location>
        <topology evidence="1">Multi-pass membrane protein</topology>
    </subcellularLocation>
</comment>
<evidence type="ECO:0000313" key="8">
    <source>
        <dbReference type="Proteomes" id="UP000422764"/>
    </source>
</evidence>
<organism evidence="7 8">
    <name type="scientific">Clostridium bovifaecis</name>
    <dbReference type="NCBI Taxonomy" id="2184719"/>
    <lineage>
        <taxon>Bacteria</taxon>
        <taxon>Bacillati</taxon>
        <taxon>Bacillota</taxon>
        <taxon>Clostridia</taxon>
        <taxon>Eubacteriales</taxon>
        <taxon>Clostridiaceae</taxon>
        <taxon>Clostridium</taxon>
    </lineage>
</organism>
<gene>
    <name evidence="7" type="ORF">GOM49_06980</name>
</gene>
<accession>A0A6I6F367</accession>
<dbReference type="Pfam" id="PF01184">
    <property type="entry name" value="Gpr1_Fun34_YaaH"/>
    <property type="match status" value="1"/>
</dbReference>
<dbReference type="PANTHER" id="PTHR30178">
    <property type="entry name" value="INNER MEMBRANE PROTEIN YAAH"/>
    <property type="match status" value="1"/>
</dbReference>
<dbReference type="Proteomes" id="UP000422764">
    <property type="component" value="Chromosome"/>
</dbReference>
<evidence type="ECO:0000256" key="1">
    <source>
        <dbReference type="ARBA" id="ARBA00004141"/>
    </source>
</evidence>
<dbReference type="GO" id="GO:0016020">
    <property type="term" value="C:membrane"/>
    <property type="evidence" value="ECO:0007669"/>
    <property type="project" value="UniProtKB-SubCell"/>
</dbReference>
<reference evidence="7 8" key="1">
    <citation type="submission" date="2019-12" db="EMBL/GenBank/DDBJ databases">
        <title>Genome sequenceing of Clostridium bovifaecis.</title>
        <authorList>
            <person name="Yao Y."/>
        </authorList>
    </citation>
    <scope>NUCLEOTIDE SEQUENCE [LARGE SCALE GENOMIC DNA]</scope>
    <source>
        <strain evidence="7 8">BXX</strain>
    </source>
</reference>
<protein>
    <submittedName>
        <fullName evidence="7">Uncharacterized protein</fullName>
    </submittedName>
</protein>
<proteinExistence type="inferred from homology"/>
<keyword evidence="3 6" id="KW-0812">Transmembrane</keyword>
<evidence type="ECO:0000256" key="5">
    <source>
        <dbReference type="ARBA" id="ARBA00023136"/>
    </source>
</evidence>
<feature type="transmembrane region" description="Helical" evidence="6">
    <location>
        <begin position="43"/>
        <end position="62"/>
    </location>
</feature>
<evidence type="ECO:0000256" key="4">
    <source>
        <dbReference type="ARBA" id="ARBA00022989"/>
    </source>
</evidence>
<dbReference type="InterPro" id="IPR000791">
    <property type="entry name" value="Gpr1/Fun34/SatP-like"/>
</dbReference>
<dbReference type="PANTHER" id="PTHR30178:SF3">
    <property type="entry name" value="SUCCINATE-ACETATE_PROTON SYMPORTER SATP"/>
    <property type="match status" value="1"/>
</dbReference>
<keyword evidence="4 6" id="KW-1133">Transmembrane helix</keyword>
<feature type="transmembrane region" description="Helical" evidence="6">
    <location>
        <begin position="112"/>
        <end position="129"/>
    </location>
</feature>
<evidence type="ECO:0000256" key="3">
    <source>
        <dbReference type="ARBA" id="ARBA00022692"/>
    </source>
</evidence>
<dbReference type="NCBIfam" id="NF038013">
    <property type="entry name" value="AceTr_1"/>
    <property type="match status" value="1"/>
</dbReference>